<dbReference type="PANTHER" id="PTHR10997:SF18">
    <property type="entry name" value="D-IMPORTIN 7_RANBP7"/>
    <property type="match status" value="1"/>
</dbReference>
<dbReference type="Pfam" id="PF13519">
    <property type="entry name" value="VWA_2"/>
    <property type="match status" value="1"/>
</dbReference>
<feature type="compositionally biased region" description="Basic and acidic residues" evidence="4">
    <location>
        <begin position="346"/>
        <end position="355"/>
    </location>
</feature>
<evidence type="ECO:0000313" key="7">
    <source>
        <dbReference type="Proteomes" id="UP001218188"/>
    </source>
</evidence>
<feature type="region of interest" description="Disordered" evidence="4">
    <location>
        <begin position="380"/>
        <end position="414"/>
    </location>
</feature>
<dbReference type="InterPro" id="IPR016024">
    <property type="entry name" value="ARM-type_fold"/>
</dbReference>
<dbReference type="InterPro" id="IPR036465">
    <property type="entry name" value="vWFA_dom_sf"/>
</dbReference>
<sequence length="1362" mass="150629">MLTLFHKKRSAASSASKPSSSAIRSGLKPLHLVEKLVAANVIAPQAPPPRLNLLGRNKKARSSVPLSRPSTVKGPRSSLPVKQARAPFVVPLRFPSRDAPRASITSRPSIPDPTPSCRPIRASNAAPVPKAVIPVGPARTSVVPRQNPKVAVNSGKGKAAVTTASKPRVPSTHSPKPTTVKRPKVVTLTSPKQPSRIPVFVGRPSAGLFTPSPTPRSSSRIPRLKYAYSPSSPSSTSSGSVISFDLATPCPSPALVVAARQMAPKIVVFKTVEVQVTIEDVNVEMVELLVDACTKLDGAEVKVVEIEPEEDEDVDDESNSTDVARLGSSGNAESVCWEAPAPAEFRAPEETDKTQEPGTGEEDEGIMGQLIGELKTRLSWGKNKNSNSPYTIDRLGRRRPTSTSTNNENAVPETTSELQQAFARRQSATTSGTWKFDFMKKKQPENQNQNTNTKTRRPLAPVPQLNPNIVNGSIHDVLPQTSTPTLVIPAPNSSSSLDDRHPESTPPGAEEDFVVTELVSTAFGTRRVRRVVIPPMLEGAQPSRDPKIIKELTSLRAQQKVVAAVEKVGGGVEKIINVGGGYVKGGKTKAVEWAAARRGLTEDITILSAADIFSWLHDKRSTPKLARRWSFITNTRRNMPLEAIMMIIDNSECMRNGDYQPTRFDAQSDAVTTVVRVSDTQRLVLLIDERDEILENLEIAETRDISSFRLTTPDPSVSKLVCAKKWAYGVLGRLFHRFGNPSQLPSAMQADYGNFAAHFVAVFVPEILVIYLRQVELYVAGQAWLSKKCQYRIFTFFTECIKPKSTWTLLKPHAQTLVETLRRDSAGVFPQLSFNAARQQLWESDPVDYVRVSVDEYKSFATPVSAATMFLFSLASNRTKTMFMSILQFINRFLRSIAPAPQRFGVLNMTTVLGPWILRHPDVASGMEQFVLQFVGPEFASPEGYMRVIACEVLGTMTKEGVKWTSDERQFRAVTAALDDQELPVRMQAALTLTEMVVLYNSVKTAVSPQVGKVIQDLLKLSDETDLDILNHSMEVMVEAFQTELLPVAAQLTARLCDSYLRLIKESLVAEESYADVDTSIEVIMVNADEDKTYAAMGVAKTIGTIITSIENAPEILAQVQEVIIPVITFTFKHKILDLFNNMYELVDSLTFKLRAISPNLWPVFELTYNLFKSDAVDFLEEMCTFFQIHVDQQPPGDVLIFLPGQEDIELLEKAIQLFAHQLPPGPRRGAHRAHVRGALRRAAAPHLCPDSAQNAQVHPRDEYRGDRSSTQEEHRSRTFRFVKTFRRLPLRVVVVHLVRYSHPLTEARAVRGEDRGSVVYRAGLQDVLEPGSLSIDEGEGRITFMLRSHTRRLSKVVILEI</sequence>
<feature type="region of interest" description="Disordered" evidence="4">
    <location>
        <begin position="1"/>
        <end position="25"/>
    </location>
</feature>
<feature type="compositionally biased region" description="Basic and acidic residues" evidence="4">
    <location>
        <begin position="1259"/>
        <end position="1275"/>
    </location>
</feature>
<feature type="compositionally biased region" description="Basic residues" evidence="4">
    <location>
        <begin position="1"/>
        <end position="10"/>
    </location>
</feature>
<reference evidence="6" key="1">
    <citation type="submission" date="2023-03" db="EMBL/GenBank/DDBJ databases">
        <title>Massive genome expansion in bonnet fungi (Mycena s.s.) driven by repeated elements and novel gene families across ecological guilds.</title>
        <authorList>
            <consortium name="Lawrence Berkeley National Laboratory"/>
            <person name="Harder C.B."/>
            <person name="Miyauchi S."/>
            <person name="Viragh M."/>
            <person name="Kuo A."/>
            <person name="Thoen E."/>
            <person name="Andreopoulos B."/>
            <person name="Lu D."/>
            <person name="Skrede I."/>
            <person name="Drula E."/>
            <person name="Henrissat B."/>
            <person name="Morin E."/>
            <person name="Kohler A."/>
            <person name="Barry K."/>
            <person name="LaButti K."/>
            <person name="Morin E."/>
            <person name="Salamov A."/>
            <person name="Lipzen A."/>
            <person name="Mereny Z."/>
            <person name="Hegedus B."/>
            <person name="Baldrian P."/>
            <person name="Stursova M."/>
            <person name="Weitz H."/>
            <person name="Taylor A."/>
            <person name="Grigoriev I.V."/>
            <person name="Nagy L.G."/>
            <person name="Martin F."/>
            <person name="Kauserud H."/>
        </authorList>
    </citation>
    <scope>NUCLEOTIDE SEQUENCE</scope>
    <source>
        <strain evidence="6">CBHHK200</strain>
    </source>
</reference>
<feature type="region of interest" description="Disordered" evidence="4">
    <location>
        <begin position="441"/>
        <end position="462"/>
    </location>
</feature>
<dbReference type="PANTHER" id="PTHR10997">
    <property type="entry name" value="IMPORTIN-7, 8, 11"/>
    <property type="match status" value="1"/>
</dbReference>
<feature type="region of interest" description="Disordered" evidence="4">
    <location>
        <begin position="1250"/>
        <end position="1275"/>
    </location>
</feature>
<dbReference type="InterPro" id="IPR002035">
    <property type="entry name" value="VWF_A"/>
</dbReference>
<feature type="compositionally biased region" description="Acidic residues" evidence="4">
    <location>
        <begin position="308"/>
        <end position="319"/>
    </location>
</feature>
<organism evidence="6 7">
    <name type="scientific">Mycena alexandri</name>
    <dbReference type="NCBI Taxonomy" id="1745969"/>
    <lineage>
        <taxon>Eukaryota</taxon>
        <taxon>Fungi</taxon>
        <taxon>Dikarya</taxon>
        <taxon>Basidiomycota</taxon>
        <taxon>Agaricomycotina</taxon>
        <taxon>Agaricomycetes</taxon>
        <taxon>Agaricomycetidae</taxon>
        <taxon>Agaricales</taxon>
        <taxon>Marasmiineae</taxon>
        <taxon>Mycenaceae</taxon>
        <taxon>Mycena</taxon>
    </lineage>
</organism>
<comment type="subcellular location">
    <subcellularLocation>
        <location evidence="1">Cytoplasm</location>
    </subcellularLocation>
</comment>
<gene>
    <name evidence="6" type="ORF">C8F04DRAFT_1391620</name>
</gene>
<dbReference type="GO" id="GO:0005829">
    <property type="term" value="C:cytosol"/>
    <property type="evidence" value="ECO:0007669"/>
    <property type="project" value="TreeGrafter"/>
</dbReference>
<name>A0AAD6T977_9AGAR</name>
<evidence type="ECO:0000259" key="5">
    <source>
        <dbReference type="Pfam" id="PF13519"/>
    </source>
</evidence>
<keyword evidence="2" id="KW-0963">Cytoplasm</keyword>
<dbReference type="Proteomes" id="UP001218188">
    <property type="component" value="Unassembled WGS sequence"/>
</dbReference>
<keyword evidence="3" id="KW-0813">Transport</keyword>
<feature type="compositionally biased region" description="Polar residues" evidence="4">
    <location>
        <begin position="401"/>
        <end position="414"/>
    </location>
</feature>
<dbReference type="Gene3D" id="3.40.50.410">
    <property type="entry name" value="von Willebrand factor, type A domain"/>
    <property type="match status" value="1"/>
</dbReference>
<feature type="compositionally biased region" description="Polar residues" evidence="4">
    <location>
        <begin position="483"/>
        <end position="496"/>
    </location>
</feature>
<feature type="compositionally biased region" description="Low complexity" evidence="4">
    <location>
        <begin position="11"/>
        <end position="25"/>
    </location>
</feature>
<comment type="caution">
    <text evidence="6">The sequence shown here is derived from an EMBL/GenBank/DDBJ whole genome shotgun (WGS) entry which is preliminary data.</text>
</comment>
<feature type="region of interest" description="Disordered" evidence="4">
    <location>
        <begin position="149"/>
        <end position="179"/>
    </location>
</feature>
<evidence type="ECO:0000256" key="3">
    <source>
        <dbReference type="ARBA" id="ARBA00022927"/>
    </source>
</evidence>
<protein>
    <submittedName>
        <fullName evidence="6">Armadillo-type protein</fullName>
    </submittedName>
</protein>
<feature type="region of interest" description="Disordered" evidence="4">
    <location>
        <begin position="308"/>
        <end position="364"/>
    </location>
</feature>
<feature type="region of interest" description="Disordered" evidence="4">
    <location>
        <begin position="483"/>
        <end position="509"/>
    </location>
</feature>
<dbReference type="GO" id="GO:0005635">
    <property type="term" value="C:nuclear envelope"/>
    <property type="evidence" value="ECO:0007669"/>
    <property type="project" value="TreeGrafter"/>
</dbReference>
<feature type="domain" description="VWFA" evidence="5">
    <location>
        <begin position="644"/>
        <end position="684"/>
    </location>
</feature>
<dbReference type="GO" id="GO:0006606">
    <property type="term" value="P:protein import into nucleus"/>
    <property type="evidence" value="ECO:0007669"/>
    <property type="project" value="TreeGrafter"/>
</dbReference>
<dbReference type="EMBL" id="JARJCM010000020">
    <property type="protein sequence ID" value="KAJ7040780.1"/>
    <property type="molecule type" value="Genomic_DNA"/>
</dbReference>
<keyword evidence="7" id="KW-1185">Reference proteome</keyword>
<evidence type="ECO:0000256" key="1">
    <source>
        <dbReference type="ARBA" id="ARBA00004496"/>
    </source>
</evidence>
<dbReference type="SUPFAM" id="SSF48371">
    <property type="entry name" value="ARM repeat"/>
    <property type="match status" value="1"/>
</dbReference>
<proteinExistence type="predicted"/>
<dbReference type="InterPro" id="IPR011989">
    <property type="entry name" value="ARM-like"/>
</dbReference>
<keyword evidence="3" id="KW-0653">Protein transport</keyword>
<evidence type="ECO:0000256" key="2">
    <source>
        <dbReference type="ARBA" id="ARBA00022490"/>
    </source>
</evidence>
<accession>A0AAD6T977</accession>
<dbReference type="Gene3D" id="1.25.10.10">
    <property type="entry name" value="Leucine-rich Repeat Variant"/>
    <property type="match status" value="1"/>
</dbReference>
<evidence type="ECO:0000256" key="4">
    <source>
        <dbReference type="SAM" id="MobiDB-lite"/>
    </source>
</evidence>
<feature type="region of interest" description="Disordered" evidence="4">
    <location>
        <begin position="46"/>
        <end position="80"/>
    </location>
</feature>
<evidence type="ECO:0000313" key="6">
    <source>
        <dbReference type="EMBL" id="KAJ7040780.1"/>
    </source>
</evidence>